<evidence type="ECO:0000256" key="2">
    <source>
        <dbReference type="ARBA" id="ARBA00006671"/>
    </source>
</evidence>
<dbReference type="AlphaFoldDB" id="A0A2S7VM74"/>
<dbReference type="OrthoDB" id="8586454at2"/>
<evidence type="ECO:0000256" key="5">
    <source>
        <dbReference type="SAM" id="SignalP"/>
    </source>
</evidence>
<reference evidence="7 8" key="1">
    <citation type="submission" date="2016-12" db="EMBL/GenBank/DDBJ databases">
        <title>Diversity of luminous bacteria.</title>
        <authorList>
            <person name="Yoshizawa S."/>
            <person name="Kogure K."/>
        </authorList>
    </citation>
    <scope>NUCLEOTIDE SEQUENCE [LARGE SCALE GENOMIC DNA]</scope>
    <source>
        <strain evidence="7 8">LC1-200</strain>
    </source>
</reference>
<dbReference type="Gene3D" id="2.60.40.1090">
    <property type="entry name" value="Fimbrial-type adhesion domain"/>
    <property type="match status" value="1"/>
</dbReference>
<dbReference type="Proteomes" id="UP000238730">
    <property type="component" value="Unassembled WGS sequence"/>
</dbReference>
<comment type="caution">
    <text evidence="7">The sequence shown here is derived from an EMBL/GenBank/DDBJ whole genome shotgun (WGS) entry which is preliminary data.</text>
</comment>
<feature type="signal peptide" evidence="5">
    <location>
        <begin position="1"/>
        <end position="24"/>
    </location>
</feature>
<dbReference type="PANTHER" id="PTHR33420:SF3">
    <property type="entry name" value="FIMBRIAL SUBUNIT ELFA"/>
    <property type="match status" value="1"/>
</dbReference>
<evidence type="ECO:0000256" key="4">
    <source>
        <dbReference type="ARBA" id="ARBA00023263"/>
    </source>
</evidence>
<comment type="similarity">
    <text evidence="2">Belongs to the fimbrial protein family.</text>
</comment>
<dbReference type="GO" id="GO:0009289">
    <property type="term" value="C:pilus"/>
    <property type="evidence" value="ECO:0007669"/>
    <property type="project" value="UniProtKB-SubCell"/>
</dbReference>
<dbReference type="EMBL" id="MSCJ01000003">
    <property type="protein sequence ID" value="PQJ62882.1"/>
    <property type="molecule type" value="Genomic_DNA"/>
</dbReference>
<feature type="chain" id="PRO_5015565826" description="Fimbrial-type adhesion domain-containing protein" evidence="5">
    <location>
        <begin position="25"/>
        <end position="187"/>
    </location>
</feature>
<dbReference type="InterPro" id="IPR000259">
    <property type="entry name" value="Adhesion_dom_fimbrial"/>
</dbReference>
<keyword evidence="4" id="KW-0281">Fimbrium</keyword>
<keyword evidence="3 5" id="KW-0732">Signal</keyword>
<evidence type="ECO:0000313" key="8">
    <source>
        <dbReference type="Proteomes" id="UP000238730"/>
    </source>
</evidence>
<dbReference type="Pfam" id="PF00419">
    <property type="entry name" value="Fimbrial"/>
    <property type="match status" value="1"/>
</dbReference>
<gene>
    <name evidence="7" type="ORF">BTO08_22025</name>
</gene>
<evidence type="ECO:0000259" key="6">
    <source>
        <dbReference type="Pfam" id="PF00419"/>
    </source>
</evidence>
<accession>A0A2S7VM74</accession>
<dbReference type="PANTHER" id="PTHR33420">
    <property type="entry name" value="FIMBRIAL SUBUNIT ELFA-RELATED"/>
    <property type="match status" value="1"/>
</dbReference>
<sequence>MNKKIVISSLAILASFGVASAAFADDPTPPTTPLVVHGGTVNFKGEITAGACAVDPDSIDQTVQMGQVKAATLKDPNSVSSSHHFNIKLDDCSTATYKNVAMSFLGATDANGSLALTDAAGSAKNVGIDIYDGTNNKVKFDDSTPTTAVKFHDGTNVIPFTANYVSNSGSATPGTANATTTFSIIYS</sequence>
<comment type="subcellular location">
    <subcellularLocation>
        <location evidence="1">Fimbrium</location>
    </subcellularLocation>
</comment>
<protein>
    <recommendedName>
        <fullName evidence="6">Fimbrial-type adhesion domain-containing protein</fullName>
    </recommendedName>
</protein>
<dbReference type="InterPro" id="IPR050263">
    <property type="entry name" value="Bact_Fimbrial_Adh_Pro"/>
</dbReference>
<organism evidence="7 8">
    <name type="scientific">Photobacterium angustum</name>
    <dbReference type="NCBI Taxonomy" id="661"/>
    <lineage>
        <taxon>Bacteria</taxon>
        <taxon>Pseudomonadati</taxon>
        <taxon>Pseudomonadota</taxon>
        <taxon>Gammaproteobacteria</taxon>
        <taxon>Vibrionales</taxon>
        <taxon>Vibrionaceae</taxon>
        <taxon>Photobacterium</taxon>
    </lineage>
</organism>
<dbReference type="GO" id="GO:0043709">
    <property type="term" value="P:cell adhesion involved in single-species biofilm formation"/>
    <property type="evidence" value="ECO:0007669"/>
    <property type="project" value="TreeGrafter"/>
</dbReference>
<feature type="domain" description="Fimbrial-type adhesion" evidence="6">
    <location>
        <begin position="42"/>
        <end position="186"/>
    </location>
</feature>
<dbReference type="RefSeq" id="WP_105062645.1">
    <property type="nucleotide sequence ID" value="NZ_MSCJ01000003.1"/>
</dbReference>
<dbReference type="SUPFAM" id="SSF49401">
    <property type="entry name" value="Bacterial adhesins"/>
    <property type="match status" value="1"/>
</dbReference>
<dbReference type="InterPro" id="IPR008966">
    <property type="entry name" value="Adhesion_dom_sf"/>
</dbReference>
<evidence type="ECO:0000256" key="1">
    <source>
        <dbReference type="ARBA" id="ARBA00004561"/>
    </source>
</evidence>
<dbReference type="InterPro" id="IPR036937">
    <property type="entry name" value="Adhesion_dom_fimbrial_sf"/>
</dbReference>
<evidence type="ECO:0000313" key="7">
    <source>
        <dbReference type="EMBL" id="PQJ62882.1"/>
    </source>
</evidence>
<proteinExistence type="inferred from homology"/>
<name>A0A2S7VM74_PHOAN</name>
<evidence type="ECO:0000256" key="3">
    <source>
        <dbReference type="ARBA" id="ARBA00022729"/>
    </source>
</evidence>